<evidence type="ECO:0000313" key="2">
    <source>
        <dbReference type="EMBL" id="PSK95859.1"/>
    </source>
</evidence>
<evidence type="ECO:0000313" key="3">
    <source>
        <dbReference type="Proteomes" id="UP000240542"/>
    </source>
</evidence>
<reference evidence="2 3" key="1">
    <citation type="submission" date="2018-03" db="EMBL/GenBank/DDBJ databases">
        <title>Genomic Encyclopedia of Archaeal and Bacterial Type Strains, Phase II (KMG-II): from individual species to whole genera.</title>
        <authorList>
            <person name="Goeker M."/>
        </authorList>
    </citation>
    <scope>NUCLEOTIDE SEQUENCE [LARGE SCALE GENOMIC DNA]</scope>
    <source>
        <strain evidence="2 3">DSM 45312</strain>
    </source>
</reference>
<gene>
    <name evidence="2" type="ORF">CLV63_11322</name>
</gene>
<evidence type="ECO:0008006" key="4">
    <source>
        <dbReference type="Google" id="ProtNLM"/>
    </source>
</evidence>
<feature type="region of interest" description="Disordered" evidence="1">
    <location>
        <begin position="1"/>
        <end position="22"/>
    </location>
</feature>
<evidence type="ECO:0000256" key="1">
    <source>
        <dbReference type="SAM" id="MobiDB-lite"/>
    </source>
</evidence>
<protein>
    <recommendedName>
        <fullName evidence="4">J domain-containing protein</fullName>
    </recommendedName>
</protein>
<dbReference type="AlphaFoldDB" id="A0A2P8DF75"/>
<organism evidence="2 3">
    <name type="scientific">Murinocardiopsis flavida</name>
    <dbReference type="NCBI Taxonomy" id="645275"/>
    <lineage>
        <taxon>Bacteria</taxon>
        <taxon>Bacillati</taxon>
        <taxon>Actinomycetota</taxon>
        <taxon>Actinomycetes</taxon>
        <taxon>Streptosporangiales</taxon>
        <taxon>Nocardiopsidaceae</taxon>
        <taxon>Murinocardiopsis</taxon>
    </lineage>
</organism>
<sequence length="77" mass="8647">MNGDRASFRRWVREHHPDAGGDPAAFADGLARWQRGVSAPAGHGAVRVHRTPRTPFAAAAAAIRRVRERRERARRLR</sequence>
<keyword evidence="3" id="KW-1185">Reference proteome</keyword>
<dbReference type="EMBL" id="PYGA01000013">
    <property type="protein sequence ID" value="PSK95859.1"/>
    <property type="molecule type" value="Genomic_DNA"/>
</dbReference>
<dbReference type="Proteomes" id="UP000240542">
    <property type="component" value="Unassembled WGS sequence"/>
</dbReference>
<accession>A0A2P8DF75</accession>
<proteinExistence type="predicted"/>
<comment type="caution">
    <text evidence="2">The sequence shown here is derived from an EMBL/GenBank/DDBJ whole genome shotgun (WGS) entry which is preliminary data.</text>
</comment>
<name>A0A2P8DF75_9ACTN</name>
<dbReference type="RefSeq" id="WP_106584325.1">
    <property type="nucleotide sequence ID" value="NZ_PYGA01000013.1"/>
</dbReference>